<dbReference type="PANTHER" id="PTHR42659:SF2">
    <property type="entry name" value="XANTHINE DEHYDROGENASE SUBUNIT C-RELATED"/>
    <property type="match status" value="1"/>
</dbReference>
<dbReference type="Gene3D" id="3.30.390.50">
    <property type="entry name" value="CO dehydrogenase flavoprotein, C-terminal domain"/>
    <property type="match status" value="1"/>
</dbReference>
<dbReference type="InterPro" id="IPR016167">
    <property type="entry name" value="FAD-bd_PCMH_sub1"/>
</dbReference>
<dbReference type="Proteomes" id="UP000612893">
    <property type="component" value="Unassembled WGS sequence"/>
</dbReference>
<dbReference type="Gene3D" id="3.30.465.10">
    <property type="match status" value="1"/>
</dbReference>
<dbReference type="SMART" id="SM01092">
    <property type="entry name" value="CO_deh_flav_C"/>
    <property type="match status" value="1"/>
</dbReference>
<dbReference type="SUPFAM" id="SSF56176">
    <property type="entry name" value="FAD-binding/transporter-associated domain-like"/>
    <property type="match status" value="1"/>
</dbReference>
<dbReference type="RefSeq" id="WP_338204251.1">
    <property type="nucleotide sequence ID" value="NZ_JAEKNR010000204.1"/>
</dbReference>
<dbReference type="InterPro" id="IPR016166">
    <property type="entry name" value="FAD-bd_PCMH"/>
</dbReference>
<organism evidence="5 6">
    <name type="scientific">Candidatus Nephthysia bennettiae</name>
    <dbReference type="NCBI Taxonomy" id="3127016"/>
    <lineage>
        <taxon>Bacteria</taxon>
        <taxon>Bacillati</taxon>
        <taxon>Candidatus Dormiibacterota</taxon>
        <taxon>Candidatus Dormibacteria</taxon>
        <taxon>Candidatus Dormibacterales</taxon>
        <taxon>Candidatus Dormibacteraceae</taxon>
        <taxon>Candidatus Nephthysia</taxon>
    </lineage>
</organism>
<keyword evidence="6" id="KW-1185">Reference proteome</keyword>
<evidence type="ECO:0000313" key="5">
    <source>
        <dbReference type="EMBL" id="MBJ7600428.1"/>
    </source>
</evidence>
<dbReference type="Pfam" id="PF03450">
    <property type="entry name" value="CO_deh_flav_C"/>
    <property type="match status" value="1"/>
</dbReference>
<gene>
    <name evidence="5" type="ORF">JF922_20445</name>
</gene>
<comment type="caution">
    <text evidence="5">The sequence shown here is derived from an EMBL/GenBank/DDBJ whole genome shotgun (WGS) entry which is preliminary data.</text>
</comment>
<accession>A0A934KDG1</accession>
<dbReference type="PANTHER" id="PTHR42659">
    <property type="entry name" value="XANTHINE DEHYDROGENASE SUBUNIT C-RELATED"/>
    <property type="match status" value="1"/>
</dbReference>
<dbReference type="InterPro" id="IPR036318">
    <property type="entry name" value="FAD-bd_PCMH-like_sf"/>
</dbReference>
<keyword evidence="3" id="KW-0560">Oxidoreductase</keyword>
<sequence>MIPASFEYARAGSVQEAADLLGRFGEDAKVLAGGHSLIPLMRLRLAQPAALVDINPIGELNYIVAEDGKLRVGALTRHVEIHSSEQVRESVPMLAEIASEVGDNQVRNLGTIGGVMAHADSAGDYPTLAVMLDAEIVTNKRRFAARDFFQDLFTTPLETDEIVCEVVFPVANGPHKYIKFRRRLFDWAIVGAAAQQLDGGWRIGLTNCGPTPVRCTAVEEALAQGVPVEEAAEHASDGLSPSGDIRATPDYKKHLARVLTKRAIQQASS</sequence>
<dbReference type="InterPro" id="IPR016169">
    <property type="entry name" value="FAD-bd_PCMH_sub2"/>
</dbReference>
<dbReference type="InterPro" id="IPR036683">
    <property type="entry name" value="CO_DH_flav_C_dom_sf"/>
</dbReference>
<dbReference type="Pfam" id="PF00941">
    <property type="entry name" value="FAD_binding_5"/>
    <property type="match status" value="1"/>
</dbReference>
<evidence type="ECO:0000313" key="6">
    <source>
        <dbReference type="Proteomes" id="UP000612893"/>
    </source>
</evidence>
<dbReference type="GO" id="GO:0016491">
    <property type="term" value="F:oxidoreductase activity"/>
    <property type="evidence" value="ECO:0007669"/>
    <property type="project" value="UniProtKB-KW"/>
</dbReference>
<dbReference type="AlphaFoldDB" id="A0A934KDG1"/>
<dbReference type="PROSITE" id="PS51387">
    <property type="entry name" value="FAD_PCMH"/>
    <property type="match status" value="1"/>
</dbReference>
<keyword evidence="2" id="KW-0274">FAD</keyword>
<evidence type="ECO:0000256" key="2">
    <source>
        <dbReference type="ARBA" id="ARBA00022827"/>
    </source>
</evidence>
<dbReference type="EMBL" id="JAEKNR010000204">
    <property type="protein sequence ID" value="MBJ7600428.1"/>
    <property type="molecule type" value="Genomic_DNA"/>
</dbReference>
<name>A0A934KDG1_9BACT</name>
<proteinExistence type="predicted"/>
<evidence type="ECO:0000256" key="1">
    <source>
        <dbReference type="ARBA" id="ARBA00022630"/>
    </source>
</evidence>
<dbReference type="InterPro" id="IPR002346">
    <property type="entry name" value="Mopterin_DH_FAD-bd"/>
</dbReference>
<dbReference type="GO" id="GO:0071949">
    <property type="term" value="F:FAD binding"/>
    <property type="evidence" value="ECO:0007669"/>
    <property type="project" value="InterPro"/>
</dbReference>
<evidence type="ECO:0000259" key="4">
    <source>
        <dbReference type="PROSITE" id="PS51387"/>
    </source>
</evidence>
<dbReference type="SUPFAM" id="SSF55447">
    <property type="entry name" value="CO dehydrogenase flavoprotein C-terminal domain-like"/>
    <property type="match status" value="1"/>
</dbReference>
<evidence type="ECO:0000256" key="3">
    <source>
        <dbReference type="ARBA" id="ARBA00023002"/>
    </source>
</evidence>
<dbReference type="InterPro" id="IPR051312">
    <property type="entry name" value="Diverse_Substr_Oxidored"/>
</dbReference>
<dbReference type="Gene3D" id="3.30.43.10">
    <property type="entry name" value="Uridine Diphospho-n-acetylenolpyruvylglucosamine Reductase, domain 2"/>
    <property type="match status" value="1"/>
</dbReference>
<dbReference type="InterPro" id="IPR005107">
    <property type="entry name" value="CO_DH_flav_C"/>
</dbReference>
<protein>
    <submittedName>
        <fullName evidence="5">Xanthine dehydrogenase family protein subunit M</fullName>
    </submittedName>
</protein>
<reference evidence="5" key="1">
    <citation type="submission" date="2020-10" db="EMBL/GenBank/DDBJ databases">
        <title>Ca. Dormibacterota MAGs.</title>
        <authorList>
            <person name="Montgomery K."/>
        </authorList>
    </citation>
    <scope>NUCLEOTIDE SEQUENCE [LARGE SCALE GENOMIC DNA]</scope>
    <source>
        <strain evidence="5">SC8812_S17_10</strain>
    </source>
</reference>
<keyword evidence="1" id="KW-0285">Flavoprotein</keyword>
<feature type="domain" description="FAD-binding PCMH-type" evidence="4">
    <location>
        <begin position="1"/>
        <end position="173"/>
    </location>
</feature>